<evidence type="ECO:0000313" key="2">
    <source>
        <dbReference type="EMBL" id="NOV97672.1"/>
    </source>
</evidence>
<reference evidence="2 3" key="1">
    <citation type="submission" date="2020-05" db="EMBL/GenBank/DDBJ databases">
        <title>Genomic Encyclopedia of Type Strains, Phase III (KMG-III): the genomes of soil and plant-associated and newly described type strains.</title>
        <authorList>
            <person name="Whitman W."/>
        </authorList>
    </citation>
    <scope>NUCLEOTIDE SEQUENCE [LARGE SCALE GENOMIC DNA]</scope>
    <source>
        <strain evidence="2 3">KCTC 19046</strain>
    </source>
</reference>
<gene>
    <name evidence="2" type="ORF">HDG69_002247</name>
</gene>
<feature type="domain" description="Helix-turn-helix" evidence="1">
    <location>
        <begin position="13"/>
        <end position="62"/>
    </location>
</feature>
<proteinExistence type="predicted"/>
<dbReference type="NCBIfam" id="TIGR01764">
    <property type="entry name" value="excise"/>
    <property type="match status" value="1"/>
</dbReference>
<organism evidence="2 3">
    <name type="scientific">Isoptericola halotolerans</name>
    <dbReference type="NCBI Taxonomy" id="300560"/>
    <lineage>
        <taxon>Bacteria</taxon>
        <taxon>Bacillati</taxon>
        <taxon>Actinomycetota</taxon>
        <taxon>Actinomycetes</taxon>
        <taxon>Micrococcales</taxon>
        <taxon>Promicromonosporaceae</taxon>
        <taxon>Isoptericola</taxon>
    </lineage>
</organism>
<dbReference type="InterPro" id="IPR009061">
    <property type="entry name" value="DNA-bd_dom_put_sf"/>
</dbReference>
<dbReference type="SUPFAM" id="SSF46955">
    <property type="entry name" value="Putative DNA-binding domain"/>
    <property type="match status" value="1"/>
</dbReference>
<dbReference type="Pfam" id="PF12728">
    <property type="entry name" value="HTH_17"/>
    <property type="match status" value="1"/>
</dbReference>
<comment type="caution">
    <text evidence="2">The sequence shown here is derived from an EMBL/GenBank/DDBJ whole genome shotgun (WGS) entry which is preliminary data.</text>
</comment>
<protein>
    <submittedName>
        <fullName evidence="2">Excisionase family DNA binding protein</fullName>
    </submittedName>
</protein>
<dbReference type="RefSeq" id="WP_171783859.1">
    <property type="nucleotide sequence ID" value="NZ_BAAAML010000009.1"/>
</dbReference>
<accession>A0ABX2A4A1</accession>
<dbReference type="EMBL" id="JABEZU010000002">
    <property type="protein sequence ID" value="NOV97672.1"/>
    <property type="molecule type" value="Genomic_DNA"/>
</dbReference>
<dbReference type="Proteomes" id="UP000757540">
    <property type="component" value="Unassembled WGS sequence"/>
</dbReference>
<evidence type="ECO:0000259" key="1">
    <source>
        <dbReference type="Pfam" id="PF12728"/>
    </source>
</evidence>
<dbReference type="InterPro" id="IPR010093">
    <property type="entry name" value="SinI_DNA-bd"/>
</dbReference>
<keyword evidence="3" id="KW-1185">Reference proteome</keyword>
<evidence type="ECO:0000313" key="3">
    <source>
        <dbReference type="Proteomes" id="UP000757540"/>
    </source>
</evidence>
<sequence length="69" mass="7651">MIEKRGEKDCEGMLKVSDVAAVLNVSTWQVRHLVRGRGLPAYRVGDQLRIAPDDLKAWLESNQEGGTDA</sequence>
<name>A0ABX2A4A1_9MICO</name>
<dbReference type="InterPro" id="IPR041657">
    <property type="entry name" value="HTH_17"/>
</dbReference>